<comment type="caution">
    <text evidence="2">The sequence shown here is derived from an EMBL/GenBank/DDBJ whole genome shotgun (WGS) entry which is preliminary data.</text>
</comment>
<protein>
    <submittedName>
        <fullName evidence="2">Uncharacterized protein</fullName>
    </submittedName>
</protein>
<keyword evidence="1" id="KW-0812">Transmembrane</keyword>
<sequence>MGVGALHTLVGLSSQWPLIEASLAEGGIGTWASSAERASAYWFLVAGAALILLGGTVAALEHHQRALPWGVLAGLAALTIAGIITMPASGFWFLAVPLALGLLRHRAGPPVSAG</sequence>
<dbReference type="InterPro" id="IPR045590">
    <property type="entry name" value="DUF6463"/>
</dbReference>
<organism evidence="2 3">
    <name type="scientific">Actinomyces denticolens</name>
    <dbReference type="NCBI Taxonomy" id="52767"/>
    <lineage>
        <taxon>Bacteria</taxon>
        <taxon>Bacillati</taxon>
        <taxon>Actinomycetota</taxon>
        <taxon>Actinomycetes</taxon>
        <taxon>Actinomycetales</taxon>
        <taxon>Actinomycetaceae</taxon>
        <taxon>Actinomyces</taxon>
    </lineage>
</organism>
<keyword evidence="1" id="KW-0472">Membrane</keyword>
<gene>
    <name evidence="2" type="ORF">SAMN05216246_104206</name>
</gene>
<evidence type="ECO:0000313" key="2">
    <source>
        <dbReference type="EMBL" id="SHI75265.1"/>
    </source>
</evidence>
<dbReference type="EMBL" id="FQYL01000004">
    <property type="protein sequence ID" value="SHI75265.1"/>
    <property type="molecule type" value="Genomic_DNA"/>
</dbReference>
<proteinExistence type="predicted"/>
<feature type="transmembrane region" description="Helical" evidence="1">
    <location>
        <begin position="72"/>
        <end position="95"/>
    </location>
</feature>
<keyword evidence="3" id="KW-1185">Reference proteome</keyword>
<evidence type="ECO:0000256" key="1">
    <source>
        <dbReference type="SAM" id="Phobius"/>
    </source>
</evidence>
<dbReference type="Pfam" id="PF20064">
    <property type="entry name" value="DUF6463"/>
    <property type="match status" value="1"/>
</dbReference>
<name>A0ABY1IB65_9ACTO</name>
<reference evidence="2 3" key="1">
    <citation type="submission" date="2016-11" db="EMBL/GenBank/DDBJ databases">
        <authorList>
            <person name="Varghese N."/>
            <person name="Submissions S."/>
        </authorList>
    </citation>
    <scope>NUCLEOTIDE SEQUENCE [LARGE SCALE GENOMIC DNA]</scope>
    <source>
        <strain evidence="2 3">PA</strain>
    </source>
</reference>
<accession>A0ABY1IB65</accession>
<evidence type="ECO:0000313" key="3">
    <source>
        <dbReference type="Proteomes" id="UP000184390"/>
    </source>
</evidence>
<keyword evidence="1" id="KW-1133">Transmembrane helix</keyword>
<feature type="transmembrane region" description="Helical" evidence="1">
    <location>
        <begin position="40"/>
        <end position="60"/>
    </location>
</feature>
<dbReference type="Proteomes" id="UP000184390">
    <property type="component" value="Unassembled WGS sequence"/>
</dbReference>